<evidence type="ECO:0008006" key="4">
    <source>
        <dbReference type="Google" id="ProtNLM"/>
    </source>
</evidence>
<accession>A0ABU1IFL3</accession>
<dbReference type="RefSeq" id="WP_309831098.1">
    <property type="nucleotide sequence ID" value="NZ_JAVIZX010000001.1"/>
</dbReference>
<proteinExistence type="predicted"/>
<comment type="caution">
    <text evidence="2">The sequence shown here is derived from an EMBL/GenBank/DDBJ whole genome shotgun (WGS) entry which is preliminary data.</text>
</comment>
<dbReference type="EMBL" id="JAVIZX010000001">
    <property type="protein sequence ID" value="MDR6216014.1"/>
    <property type="molecule type" value="Genomic_DNA"/>
</dbReference>
<reference evidence="2 3" key="1">
    <citation type="submission" date="2023-08" db="EMBL/GenBank/DDBJ databases">
        <title>Functional and genomic diversity of the sorghum phyllosphere microbiome.</title>
        <authorList>
            <person name="Shade A."/>
        </authorList>
    </citation>
    <scope>NUCLEOTIDE SEQUENCE [LARGE SCALE GENOMIC DNA]</scope>
    <source>
        <strain evidence="2 3">SORGH_AS_0335</strain>
    </source>
</reference>
<dbReference type="Proteomes" id="UP001267710">
    <property type="component" value="Unassembled WGS sequence"/>
</dbReference>
<sequence length="228" mass="24082">MNPSFFSPCTGLRASLLAVGMAAVLAGCGSSKPQAPEWQMSAHSAAEKATEAYLSGDTRVADLEWNRARAELARTGRPDHLARLELMRCAAQVASLDLQPCTAFEALRSDATPQDQAYADYLAGRLEPARADLLPAPQRAAALDAAAIAGLADPLSRLVALGVAAQAGRATSALAATATDTASDRGWRRPLLAWLLLRAQRAEQTGDAAEAATLRRRIDLVERQGAPR</sequence>
<keyword evidence="3" id="KW-1185">Reference proteome</keyword>
<evidence type="ECO:0000313" key="3">
    <source>
        <dbReference type="Proteomes" id="UP001267710"/>
    </source>
</evidence>
<gene>
    <name evidence="2" type="ORF">QE399_003703</name>
</gene>
<feature type="signal peptide" evidence="1">
    <location>
        <begin position="1"/>
        <end position="26"/>
    </location>
</feature>
<name>A0ABU1IFL3_9BURK</name>
<protein>
    <recommendedName>
        <fullName evidence="4">Lipoprotein</fullName>
    </recommendedName>
</protein>
<organism evidence="2 3">
    <name type="scientific">Paracidovorax wautersii</name>
    <dbReference type="NCBI Taxonomy" id="1177982"/>
    <lineage>
        <taxon>Bacteria</taxon>
        <taxon>Pseudomonadati</taxon>
        <taxon>Pseudomonadota</taxon>
        <taxon>Betaproteobacteria</taxon>
        <taxon>Burkholderiales</taxon>
        <taxon>Comamonadaceae</taxon>
        <taxon>Paracidovorax</taxon>
    </lineage>
</organism>
<evidence type="ECO:0000256" key="1">
    <source>
        <dbReference type="SAM" id="SignalP"/>
    </source>
</evidence>
<keyword evidence="1" id="KW-0732">Signal</keyword>
<evidence type="ECO:0000313" key="2">
    <source>
        <dbReference type="EMBL" id="MDR6216014.1"/>
    </source>
</evidence>
<feature type="chain" id="PRO_5046392294" description="Lipoprotein" evidence="1">
    <location>
        <begin position="27"/>
        <end position="228"/>
    </location>
</feature>